<evidence type="ECO:0000256" key="3">
    <source>
        <dbReference type="ARBA" id="ARBA00022692"/>
    </source>
</evidence>
<evidence type="ECO:0008006" key="10">
    <source>
        <dbReference type="Google" id="ProtNLM"/>
    </source>
</evidence>
<dbReference type="InterPro" id="IPR003667">
    <property type="entry name" value="NqrDE/RnfAE"/>
</dbReference>
<dbReference type="Pfam" id="PF02508">
    <property type="entry name" value="Rnf-Nqr"/>
    <property type="match status" value="1"/>
</dbReference>
<reference evidence="8 9" key="1">
    <citation type="submission" date="2012-01" db="EMBL/GenBank/DDBJ databases">
        <title>The Genome Sequence of Helcococcus kunzii ATCC 51366.</title>
        <authorList>
            <consortium name="The Broad Institute Genome Sequencing Platform"/>
            <person name="Earl A."/>
            <person name="Ward D."/>
            <person name="Feldgarden M."/>
            <person name="Gevers D."/>
            <person name="Huys G."/>
            <person name="Young S.K."/>
            <person name="Zeng Q."/>
            <person name="Gargeya S."/>
            <person name="Fitzgerald M."/>
            <person name="Haas B."/>
            <person name="Abouelleil A."/>
            <person name="Alvarado L."/>
            <person name="Arachchi H.M."/>
            <person name="Berlin A."/>
            <person name="Chapman S.B."/>
            <person name="Gearin G."/>
            <person name="Goldberg J."/>
            <person name="Griggs A."/>
            <person name="Gujja S."/>
            <person name="Hansen M."/>
            <person name="Heiman D."/>
            <person name="Howarth C."/>
            <person name="Larimer J."/>
            <person name="Lui A."/>
            <person name="MacDonald P.J.P."/>
            <person name="McCowen C."/>
            <person name="Montmayeur A."/>
            <person name="Murphy C."/>
            <person name="Neiman D."/>
            <person name="Pearson M."/>
            <person name="Priest M."/>
            <person name="Roberts A."/>
            <person name="Saif S."/>
            <person name="Shea T."/>
            <person name="Sisk P."/>
            <person name="Stolte C."/>
            <person name="Sykes S."/>
            <person name="Wortman J."/>
            <person name="Nusbaum C."/>
            <person name="Birren B."/>
        </authorList>
    </citation>
    <scope>NUCLEOTIDE SEQUENCE [LARGE SCALE GENOMIC DNA]</scope>
    <source>
        <strain evidence="8 9">ATCC 51366</strain>
    </source>
</reference>
<dbReference type="EMBL" id="AGEI01000017">
    <property type="protein sequence ID" value="EHR34775.1"/>
    <property type="molecule type" value="Genomic_DNA"/>
</dbReference>
<evidence type="ECO:0000256" key="4">
    <source>
        <dbReference type="ARBA" id="ARBA00022967"/>
    </source>
</evidence>
<evidence type="ECO:0000256" key="6">
    <source>
        <dbReference type="ARBA" id="ARBA00023136"/>
    </source>
</evidence>
<dbReference type="PANTHER" id="PTHR30335">
    <property type="entry name" value="INTEGRAL MEMBRANE PROTEIN OF SOXR-REDUCING COMPLEX"/>
    <property type="match status" value="1"/>
</dbReference>
<sequence>MEFLSIILAAVFINNVVLTQFFGVRPLSSNADEIKLSLKNGLVITVIMTISSVITKLVNDYILKDHQYLQIIIFVFIVTLILELFSSFIEKENKSLLLANTLLLGVALIVSQNGLSLLDTVLYSIGAGLGFSLITVLVDAIRYKYRNAAISKNYLGNPITFIALGLIALAFYGFNGLF</sequence>
<evidence type="ECO:0000313" key="9">
    <source>
        <dbReference type="Proteomes" id="UP000004191"/>
    </source>
</evidence>
<dbReference type="OrthoDB" id="9803631at2"/>
<evidence type="ECO:0000256" key="7">
    <source>
        <dbReference type="SAM" id="Phobius"/>
    </source>
</evidence>
<dbReference type="Proteomes" id="UP000004191">
    <property type="component" value="Unassembled WGS sequence"/>
</dbReference>
<accession>H3NMN1</accession>
<dbReference type="GO" id="GO:0012505">
    <property type="term" value="C:endomembrane system"/>
    <property type="evidence" value="ECO:0007669"/>
    <property type="project" value="UniProtKB-SubCell"/>
</dbReference>
<dbReference type="eggNOG" id="COG4657">
    <property type="taxonomic scope" value="Bacteria"/>
</dbReference>
<dbReference type="InterPro" id="IPR050133">
    <property type="entry name" value="NqrDE/RnfAE_oxidrdctase"/>
</dbReference>
<keyword evidence="2" id="KW-0813">Transport</keyword>
<name>H3NMN1_9FIRM</name>
<feature type="transmembrane region" description="Helical" evidence="7">
    <location>
        <begin position="6"/>
        <end position="24"/>
    </location>
</feature>
<evidence type="ECO:0000256" key="2">
    <source>
        <dbReference type="ARBA" id="ARBA00022448"/>
    </source>
</evidence>
<comment type="subcellular location">
    <subcellularLocation>
        <location evidence="1">Endomembrane system</location>
        <topology evidence="1">Multi-pass membrane protein</topology>
    </subcellularLocation>
</comment>
<keyword evidence="9" id="KW-1185">Reference proteome</keyword>
<dbReference type="RefSeq" id="WP_005397831.1">
    <property type="nucleotide sequence ID" value="NZ_JH601088.1"/>
</dbReference>
<keyword evidence="6 7" id="KW-0472">Membrane</keyword>
<gene>
    <name evidence="8" type="ORF">HMPREF9709_00592</name>
</gene>
<keyword evidence="3 7" id="KW-0812">Transmembrane</keyword>
<dbReference type="GeneID" id="96998599"/>
<feature type="transmembrane region" description="Helical" evidence="7">
    <location>
        <begin position="67"/>
        <end position="85"/>
    </location>
</feature>
<evidence type="ECO:0000313" key="8">
    <source>
        <dbReference type="EMBL" id="EHR34775.1"/>
    </source>
</evidence>
<feature type="transmembrane region" description="Helical" evidence="7">
    <location>
        <begin position="97"/>
        <end position="115"/>
    </location>
</feature>
<dbReference type="STRING" id="883114.HMPREF9709_00592"/>
<keyword evidence="4" id="KW-1278">Translocase</keyword>
<evidence type="ECO:0000256" key="5">
    <source>
        <dbReference type="ARBA" id="ARBA00022989"/>
    </source>
</evidence>
<feature type="transmembrane region" description="Helical" evidence="7">
    <location>
        <begin position="121"/>
        <end position="142"/>
    </location>
</feature>
<keyword evidence="5 7" id="KW-1133">Transmembrane helix</keyword>
<protein>
    <recommendedName>
        <fullName evidence="10">Electron transport complex, rnfabcdge type, A subunit</fullName>
    </recommendedName>
</protein>
<dbReference type="HOGENOM" id="CLU_095255_1_0_9"/>
<dbReference type="GO" id="GO:0005886">
    <property type="term" value="C:plasma membrane"/>
    <property type="evidence" value="ECO:0007669"/>
    <property type="project" value="TreeGrafter"/>
</dbReference>
<feature type="transmembrane region" description="Helical" evidence="7">
    <location>
        <begin position="36"/>
        <end position="55"/>
    </location>
</feature>
<comment type="caution">
    <text evidence="8">The sequence shown here is derived from an EMBL/GenBank/DDBJ whole genome shotgun (WGS) entry which is preliminary data.</text>
</comment>
<organism evidence="8 9">
    <name type="scientific">Helcococcus kunzii ATCC 51366</name>
    <dbReference type="NCBI Taxonomy" id="883114"/>
    <lineage>
        <taxon>Bacteria</taxon>
        <taxon>Bacillati</taxon>
        <taxon>Bacillota</taxon>
        <taxon>Tissierellia</taxon>
        <taxon>Tissierellales</taxon>
        <taxon>Peptoniphilaceae</taxon>
        <taxon>Helcococcus</taxon>
    </lineage>
</organism>
<proteinExistence type="predicted"/>
<dbReference type="AlphaFoldDB" id="H3NMN1"/>
<feature type="transmembrane region" description="Helical" evidence="7">
    <location>
        <begin position="154"/>
        <end position="174"/>
    </location>
</feature>
<evidence type="ECO:0000256" key="1">
    <source>
        <dbReference type="ARBA" id="ARBA00004127"/>
    </source>
</evidence>
<dbReference type="PANTHER" id="PTHR30335:SF0">
    <property type="entry name" value="ION-TRANSLOCATING OXIDOREDUCTASE COMPLEX SUBUNIT A"/>
    <property type="match status" value="1"/>
</dbReference>
<dbReference type="PIRSF" id="PIRSF006102">
    <property type="entry name" value="NQR_DE"/>
    <property type="match status" value="1"/>
</dbReference>